<evidence type="ECO:0000313" key="1">
    <source>
        <dbReference type="EMBL" id="KAK8094355.1"/>
    </source>
</evidence>
<dbReference type="GeneID" id="92038415"/>
<proteinExistence type="predicted"/>
<name>A0ABR1XCC8_9PEZI</name>
<evidence type="ECO:0000313" key="2">
    <source>
        <dbReference type="Proteomes" id="UP001433268"/>
    </source>
</evidence>
<dbReference type="EMBL" id="JAQQWN010000002">
    <property type="protein sequence ID" value="KAK8094355.1"/>
    <property type="molecule type" value="Genomic_DNA"/>
</dbReference>
<dbReference type="Proteomes" id="UP001433268">
    <property type="component" value="Unassembled WGS sequence"/>
</dbReference>
<gene>
    <name evidence="1" type="ORF">PG997_001040</name>
</gene>
<organism evidence="1 2">
    <name type="scientific">Apiospora hydei</name>
    <dbReference type="NCBI Taxonomy" id="1337664"/>
    <lineage>
        <taxon>Eukaryota</taxon>
        <taxon>Fungi</taxon>
        <taxon>Dikarya</taxon>
        <taxon>Ascomycota</taxon>
        <taxon>Pezizomycotina</taxon>
        <taxon>Sordariomycetes</taxon>
        <taxon>Xylariomycetidae</taxon>
        <taxon>Amphisphaeriales</taxon>
        <taxon>Apiosporaceae</taxon>
        <taxon>Apiospora</taxon>
    </lineage>
</organism>
<dbReference type="RefSeq" id="XP_066675128.1">
    <property type="nucleotide sequence ID" value="XM_066805355.1"/>
</dbReference>
<accession>A0ABR1XCC8</accession>
<protein>
    <submittedName>
        <fullName evidence="1">Uncharacterized protein</fullName>
    </submittedName>
</protein>
<reference evidence="1 2" key="1">
    <citation type="submission" date="2023-01" db="EMBL/GenBank/DDBJ databases">
        <title>Analysis of 21 Apiospora genomes using comparative genomics revels a genus with tremendous synthesis potential of carbohydrate active enzymes and secondary metabolites.</title>
        <authorList>
            <person name="Sorensen T."/>
        </authorList>
    </citation>
    <scope>NUCLEOTIDE SEQUENCE [LARGE SCALE GENOMIC DNA]</scope>
    <source>
        <strain evidence="1 2">CBS 114990</strain>
    </source>
</reference>
<sequence length="182" mass="19126">MGNVKSAKDVEGYVLNIPIELLLSPRVILLRLAREQSQGSGEIGQRARGPHGPGVDNAAQAGLGRAPGAFVEAAVDAAGFQDDFHQLLGPFEVALVPNNTVQPGICDVPPEITVSHPFCQTVQGAKQHNQKSLDSVVVAPTECDKARIRSEEEVGVSVQDVVVEDQIGAHEVPARRGQGGSA</sequence>
<keyword evidence="2" id="KW-1185">Reference proteome</keyword>
<comment type="caution">
    <text evidence="1">The sequence shown here is derived from an EMBL/GenBank/DDBJ whole genome shotgun (WGS) entry which is preliminary data.</text>
</comment>